<dbReference type="Pfam" id="PF08389">
    <property type="entry name" value="Xpo1"/>
    <property type="match status" value="1"/>
</dbReference>
<evidence type="ECO:0000256" key="5">
    <source>
        <dbReference type="ARBA" id="ARBA00022490"/>
    </source>
</evidence>
<sequence length="1125" mass="123411">MDDKQLLYAVEIASSPDQSLRQQANDFLRDVVIHCDQWWPLALSIFLKGAGAPSSSEVGKDGNQKCSPEARVLSLQVMDQLLGDKPKTDALSLESRAAIQQAFLDYVQTEFVNGAAEVGPVQSLLRNKVSHTLALLFISSYPTLQYPPLPSSTPSLLSTLLILVKPQVNPHTTLLVLHTIVEINQEAHDTLLKSARAWTQERNERDAKLRDEMREREAPAMHDACLTVWEEALGRMDGGEGQGWAEVVEWAVKAYGGYVPWLDITMTVTPHSLHLLNRLLQHSHFPFRLLSLDVLSRITLKGMKDPGEKIQLLNFLSIVNALSPLEESTRAGAGDGGEVDEFRERTAKLLNNFGIELGKIVPPEALAEDKTKVEAEAMLELSLPLFLNFLGDVSTDTSSAVFGMLDDILRRNKRAKKGEALNLSPSKRAFFTSLLNVIMKKMEWGRDADWSLGGEDGDVDPEEVNNFQTMRKQLKTAVEAIANIDPDLFVGSVSNFILSTLQTFQSQGAGGVTWQQAELALFLVYSWSEFSVTRVAGRAAFVEIPPDVQAAIASSTKTRKASFSSSDGMTDSGASTPKVNVDYMSLPLTLQGQILISTVESNISSYPHPAVPLQFFECASRYAEFFKMRIDCIQPTLGSLLDTRGIHNEKPAVQERAFYLFHKFVRDVKSSLNSTLVPSILESMSDLLVIKPVIPARESPEEDLLVKATLTASAFDAQLYLFETVGILIAVLKDSPNEQLAFLQAAINPLLALISSNLQIAASGPDDIASILLVHHSMMAMGNIAKGFPEPSDAALAAAPPPWIAVFKQSTEAILAVLERMNTIKVIRDAARFSFARIVTTASQRVLEYVALFVKGIVTQFEPSELVEFLGFLGLVLHKLKDNLFDVLDGLVLPVIQKVFQILAEPVSGTDDELSHNALRAAYLSFIASIMGARLDAVFLSPTNKPELENILNNVIGFASEFGDPVLQKLAFGILSRVTIAWATNPSAARVTLAGTQGVGSNVAGPLPTTQVIPGFEGYIYDRLIPLCFEVPSNPAFRIKDGQAQLVMSEVVNLFRSVVAARGQEAFDRLGGVFFPSINCPPETAADFLNQLRTLDAKNFRRWFTEFVKSARDAQAATLKPVRDE</sequence>
<dbReference type="Pfam" id="PF19282">
    <property type="entry name" value="Exportin-T"/>
    <property type="match status" value="2"/>
</dbReference>
<dbReference type="InterPro" id="IPR011989">
    <property type="entry name" value="ARM-like"/>
</dbReference>
<evidence type="ECO:0000256" key="4">
    <source>
        <dbReference type="ARBA" id="ARBA00022448"/>
    </source>
</evidence>
<evidence type="ECO:0000256" key="8">
    <source>
        <dbReference type="ARBA" id="ARBA00023242"/>
    </source>
</evidence>
<feature type="domain" description="Exportin-T C-terminal" evidence="11">
    <location>
        <begin position="592"/>
        <end position="1111"/>
    </location>
</feature>
<dbReference type="GO" id="GO:0000049">
    <property type="term" value="F:tRNA binding"/>
    <property type="evidence" value="ECO:0007669"/>
    <property type="project" value="UniProtKB-UniRule"/>
</dbReference>
<dbReference type="AlphaFoldDB" id="A0A0F7SGS0"/>
<dbReference type="InterPro" id="IPR040017">
    <property type="entry name" value="XPOT"/>
</dbReference>
<accession>A0A0F7SGS0</accession>
<evidence type="ECO:0000256" key="7">
    <source>
        <dbReference type="ARBA" id="ARBA00022884"/>
    </source>
</evidence>
<dbReference type="GO" id="GO:0071528">
    <property type="term" value="P:tRNA re-export from nucleus"/>
    <property type="evidence" value="ECO:0007669"/>
    <property type="project" value="UniProtKB-UniRule"/>
</dbReference>
<dbReference type="GO" id="GO:0031267">
    <property type="term" value="F:small GTPase binding"/>
    <property type="evidence" value="ECO:0007669"/>
    <property type="project" value="InterPro"/>
</dbReference>
<evidence type="ECO:0000256" key="2">
    <source>
        <dbReference type="ARBA" id="ARBA00009466"/>
    </source>
</evidence>
<comment type="subcellular location">
    <subcellularLocation>
        <location evidence="1 9">Cytoplasm</location>
    </subcellularLocation>
    <subcellularLocation>
        <location evidence="9">Nucleus</location>
    </subcellularLocation>
    <text evidence="9">Shuttles between the nucleus and the cytoplasm.</text>
</comment>
<dbReference type="InterPro" id="IPR016024">
    <property type="entry name" value="ARM-type_fold"/>
</dbReference>
<keyword evidence="6 9" id="KW-0820">tRNA-binding</keyword>
<keyword evidence="5 9" id="KW-0963">Cytoplasm</keyword>
<dbReference type="InterPro" id="IPR013598">
    <property type="entry name" value="Exportin-1/Importin-b-like"/>
</dbReference>
<dbReference type="EMBL" id="LN483144">
    <property type="protein sequence ID" value="CDZ96539.1"/>
    <property type="molecule type" value="Genomic_DNA"/>
</dbReference>
<name>A0A0F7SGS0_PHARH</name>
<evidence type="ECO:0000313" key="12">
    <source>
        <dbReference type="EMBL" id="CDZ96539.1"/>
    </source>
</evidence>
<evidence type="ECO:0000259" key="11">
    <source>
        <dbReference type="Pfam" id="PF19282"/>
    </source>
</evidence>
<dbReference type="Gene3D" id="1.25.10.10">
    <property type="entry name" value="Leucine-rich Repeat Variant"/>
    <property type="match status" value="1"/>
</dbReference>
<keyword evidence="12" id="KW-0675">Receptor</keyword>
<keyword evidence="8 9" id="KW-0539">Nucleus</keyword>
<dbReference type="GO" id="GO:0016363">
    <property type="term" value="C:nuclear matrix"/>
    <property type="evidence" value="ECO:0007669"/>
    <property type="project" value="TreeGrafter"/>
</dbReference>
<reference evidence="12" key="1">
    <citation type="submission" date="2014-08" db="EMBL/GenBank/DDBJ databases">
        <authorList>
            <person name="Sharma Rahul"/>
            <person name="Thines Marco"/>
        </authorList>
    </citation>
    <scope>NUCLEOTIDE SEQUENCE</scope>
</reference>
<evidence type="ECO:0000259" key="10">
    <source>
        <dbReference type="Pfam" id="PF08389"/>
    </source>
</evidence>
<evidence type="ECO:0000256" key="1">
    <source>
        <dbReference type="ARBA" id="ARBA00004496"/>
    </source>
</evidence>
<dbReference type="GO" id="GO:0005737">
    <property type="term" value="C:cytoplasm"/>
    <property type="evidence" value="ECO:0007669"/>
    <property type="project" value="UniProtKB-SubCell"/>
</dbReference>
<keyword evidence="7 9" id="KW-0694">RNA-binding</keyword>
<comment type="similarity">
    <text evidence="2 9">Belongs to the exportin family.</text>
</comment>
<evidence type="ECO:0000256" key="9">
    <source>
        <dbReference type="RuleBase" id="RU366037"/>
    </source>
</evidence>
<feature type="domain" description="Exportin-T C-terminal" evidence="11">
    <location>
        <begin position="370"/>
        <end position="532"/>
    </location>
</feature>
<dbReference type="PANTHER" id="PTHR15952">
    <property type="entry name" value="EXPORTIN-T/LOS1"/>
    <property type="match status" value="1"/>
</dbReference>
<organism evidence="12">
    <name type="scientific">Phaffia rhodozyma</name>
    <name type="common">Yeast</name>
    <name type="synonym">Xanthophyllomyces dendrorhous</name>
    <dbReference type="NCBI Taxonomy" id="264483"/>
    <lineage>
        <taxon>Eukaryota</taxon>
        <taxon>Fungi</taxon>
        <taxon>Dikarya</taxon>
        <taxon>Basidiomycota</taxon>
        <taxon>Agaricomycotina</taxon>
        <taxon>Tremellomycetes</taxon>
        <taxon>Cystofilobasidiales</taxon>
        <taxon>Mrakiaceae</taxon>
        <taxon>Phaffia</taxon>
    </lineage>
</organism>
<proteinExistence type="inferred from homology"/>
<dbReference type="PANTHER" id="PTHR15952:SF11">
    <property type="entry name" value="EXPORTIN-T"/>
    <property type="match status" value="1"/>
</dbReference>
<comment type="function">
    <text evidence="9">tRNA nucleus export receptor which facilitates tRNA translocation across the nuclear pore complex.</text>
</comment>
<dbReference type="SUPFAM" id="SSF48371">
    <property type="entry name" value="ARM repeat"/>
    <property type="match status" value="1"/>
</dbReference>
<evidence type="ECO:0000256" key="6">
    <source>
        <dbReference type="ARBA" id="ARBA00022555"/>
    </source>
</evidence>
<evidence type="ECO:0000256" key="3">
    <source>
        <dbReference type="ARBA" id="ARBA00018928"/>
    </source>
</evidence>
<dbReference type="GO" id="GO:0005643">
    <property type="term" value="C:nuclear pore"/>
    <property type="evidence" value="ECO:0007669"/>
    <property type="project" value="TreeGrafter"/>
</dbReference>
<dbReference type="InterPro" id="IPR045546">
    <property type="entry name" value="Exportin-T_C"/>
</dbReference>
<feature type="domain" description="Exportin-1/Importin-beta-like" evidence="10">
    <location>
        <begin position="123"/>
        <end position="294"/>
    </location>
</feature>
<protein>
    <recommendedName>
        <fullName evidence="3 9">Exportin-T</fullName>
    </recommendedName>
    <alternativeName>
        <fullName evidence="9">Exportin(tRNA)</fullName>
    </alternativeName>
    <alternativeName>
        <fullName evidence="9">tRNA exportin</fullName>
    </alternativeName>
</protein>
<keyword evidence="4 9" id="KW-0813">Transport</keyword>